<evidence type="ECO:0000313" key="7">
    <source>
        <dbReference type="EMBL" id="NYG99437.1"/>
    </source>
</evidence>
<dbReference type="GO" id="GO:0000160">
    <property type="term" value="P:phosphorelay signal transduction system"/>
    <property type="evidence" value="ECO:0007669"/>
    <property type="project" value="UniProtKB-KW"/>
</dbReference>
<dbReference type="InterPro" id="IPR036890">
    <property type="entry name" value="HATPase_C_sf"/>
</dbReference>
<dbReference type="SUPFAM" id="SSF55874">
    <property type="entry name" value="ATPase domain of HSP90 chaperone/DNA topoisomerase II/histidine kinase"/>
    <property type="match status" value="1"/>
</dbReference>
<keyword evidence="5" id="KW-0812">Transmembrane</keyword>
<keyword evidence="5" id="KW-1133">Transmembrane helix</keyword>
<keyword evidence="8" id="KW-1185">Reference proteome</keyword>
<evidence type="ECO:0000256" key="5">
    <source>
        <dbReference type="SAM" id="Phobius"/>
    </source>
</evidence>
<dbReference type="Proteomes" id="UP000553888">
    <property type="component" value="Unassembled WGS sequence"/>
</dbReference>
<organism evidence="7 8">
    <name type="scientific">Schumannella luteola</name>
    <dbReference type="NCBI Taxonomy" id="472059"/>
    <lineage>
        <taxon>Bacteria</taxon>
        <taxon>Bacillati</taxon>
        <taxon>Actinomycetota</taxon>
        <taxon>Actinomycetes</taxon>
        <taxon>Micrococcales</taxon>
        <taxon>Microbacteriaceae</taxon>
        <taxon>Schumannella</taxon>
    </lineage>
</organism>
<protein>
    <recommendedName>
        <fullName evidence="6">Histidine kinase/HSP90-like ATPase domain-containing protein</fullName>
    </recommendedName>
</protein>
<keyword evidence="1" id="KW-0808">Transferase</keyword>
<comment type="caution">
    <text evidence="7">The sequence shown here is derived from an EMBL/GenBank/DDBJ whole genome shotgun (WGS) entry which is preliminary data.</text>
</comment>
<gene>
    <name evidence="7" type="ORF">BJ979_002063</name>
</gene>
<evidence type="ECO:0000256" key="3">
    <source>
        <dbReference type="ARBA" id="ARBA00023012"/>
    </source>
</evidence>
<evidence type="ECO:0000259" key="6">
    <source>
        <dbReference type="Pfam" id="PF02518"/>
    </source>
</evidence>
<evidence type="ECO:0000313" key="8">
    <source>
        <dbReference type="Proteomes" id="UP000553888"/>
    </source>
</evidence>
<dbReference type="Gene3D" id="3.30.565.10">
    <property type="entry name" value="Histidine kinase-like ATPase, C-terminal domain"/>
    <property type="match status" value="1"/>
</dbReference>
<name>A0A852YHS2_9MICO</name>
<feature type="domain" description="Histidine kinase/HSP90-like ATPase" evidence="6">
    <location>
        <begin position="304"/>
        <end position="393"/>
    </location>
</feature>
<sequence>MRVAVLPREVAAGVITDSISRMVWATGAVNLLLDVPIVIEAYVRLGIGHEVGRPLTLLALVLALLLLAAWRSRPLTSLLFLVVGGVAVAAFQLLVLRDLPDADLHYNFLLNRPAVALGLVAIAPTTPLIASSWLLAGWATTSGVTALVAAVSGHPFSPGFGPTMMMIIGTGLCAVLAAIQRRARSRVPNFDELEAETQALATGADLARRTTAVVHDTVLNDLAIIMNGADVLDERTRARLRDDLDTLTGGDWLTTSHHVPADDADAALRNRITRMVTDFQWRGLTVRVTGGGTGIYRLDPEAADALLDATRAALENVLKHSGASDAEIVSSSTEEMISVMVIDQGVGFDTSAIAGDRLGIRESMSGRLERVGGRLDVWSTPGAGTSVVLTVPVLDVVVPNDPSHHRLIGQSALGDGDDPVGEHPRERLGDPFGPRLDPLRVDSRDESRNETRGGDHAR</sequence>
<dbReference type="GO" id="GO:0016301">
    <property type="term" value="F:kinase activity"/>
    <property type="evidence" value="ECO:0007669"/>
    <property type="project" value="UniProtKB-KW"/>
</dbReference>
<proteinExistence type="predicted"/>
<dbReference type="AlphaFoldDB" id="A0A852YHS2"/>
<feature type="region of interest" description="Disordered" evidence="4">
    <location>
        <begin position="405"/>
        <end position="458"/>
    </location>
</feature>
<dbReference type="PANTHER" id="PTHR24421">
    <property type="entry name" value="NITRATE/NITRITE SENSOR PROTEIN NARX-RELATED"/>
    <property type="match status" value="1"/>
</dbReference>
<keyword evidence="5" id="KW-0472">Membrane</keyword>
<feature type="transmembrane region" description="Helical" evidence="5">
    <location>
        <begin position="55"/>
        <end position="72"/>
    </location>
</feature>
<feature type="transmembrane region" description="Helical" evidence="5">
    <location>
        <begin position="78"/>
        <end position="96"/>
    </location>
</feature>
<feature type="transmembrane region" description="Helical" evidence="5">
    <location>
        <begin position="159"/>
        <end position="179"/>
    </location>
</feature>
<dbReference type="InterPro" id="IPR050482">
    <property type="entry name" value="Sensor_HK_TwoCompSys"/>
</dbReference>
<evidence type="ECO:0000256" key="1">
    <source>
        <dbReference type="ARBA" id="ARBA00022679"/>
    </source>
</evidence>
<dbReference type="EMBL" id="JACBZY010000001">
    <property type="protein sequence ID" value="NYG99437.1"/>
    <property type="molecule type" value="Genomic_DNA"/>
</dbReference>
<keyword evidence="3" id="KW-0902">Two-component regulatory system</keyword>
<dbReference type="Pfam" id="PF02518">
    <property type="entry name" value="HATPase_c"/>
    <property type="match status" value="1"/>
</dbReference>
<accession>A0A852YHS2</accession>
<evidence type="ECO:0000256" key="2">
    <source>
        <dbReference type="ARBA" id="ARBA00022777"/>
    </source>
</evidence>
<keyword evidence="2" id="KW-0418">Kinase</keyword>
<dbReference type="InterPro" id="IPR003594">
    <property type="entry name" value="HATPase_dom"/>
</dbReference>
<reference evidence="7 8" key="1">
    <citation type="submission" date="2020-07" db="EMBL/GenBank/DDBJ databases">
        <title>Sequencing the genomes of 1000 actinobacteria strains.</title>
        <authorList>
            <person name="Klenk H.-P."/>
        </authorList>
    </citation>
    <scope>NUCLEOTIDE SEQUENCE [LARGE SCALE GENOMIC DNA]</scope>
    <source>
        <strain evidence="7 8">DSM 23141</strain>
    </source>
</reference>
<evidence type="ECO:0000256" key="4">
    <source>
        <dbReference type="SAM" id="MobiDB-lite"/>
    </source>
</evidence>
<feature type="transmembrane region" description="Helical" evidence="5">
    <location>
        <begin position="116"/>
        <end position="139"/>
    </location>
</feature>
<feature type="compositionally biased region" description="Basic and acidic residues" evidence="4">
    <location>
        <begin position="420"/>
        <end position="429"/>
    </location>
</feature>
<feature type="compositionally biased region" description="Basic and acidic residues" evidence="4">
    <location>
        <begin position="437"/>
        <end position="458"/>
    </location>
</feature>
<dbReference type="CDD" id="cd16917">
    <property type="entry name" value="HATPase_UhpB-NarQ-NarX-like"/>
    <property type="match status" value="1"/>
</dbReference>
<dbReference type="RefSeq" id="WP_179567639.1">
    <property type="nucleotide sequence ID" value="NZ_JACBZY010000001.1"/>
</dbReference>